<evidence type="ECO:0000256" key="5">
    <source>
        <dbReference type="ARBA" id="ARBA00023211"/>
    </source>
</evidence>
<dbReference type="PANTHER" id="PTHR43226:SF4">
    <property type="entry name" value="XAA-PRO AMINOPEPTIDASE 3"/>
    <property type="match status" value="1"/>
</dbReference>
<dbReference type="AlphaFoldDB" id="A0A914KP84"/>
<dbReference type="GO" id="GO:0070006">
    <property type="term" value="F:metalloaminopeptidase activity"/>
    <property type="evidence" value="ECO:0007669"/>
    <property type="project" value="InterPro"/>
</dbReference>
<dbReference type="GO" id="GO:0005739">
    <property type="term" value="C:mitochondrion"/>
    <property type="evidence" value="ECO:0007669"/>
    <property type="project" value="TreeGrafter"/>
</dbReference>
<protein>
    <submittedName>
        <fullName evidence="8">Aminopeptidase P N-terminal domain-containing protein</fullName>
    </submittedName>
</protein>
<dbReference type="Gene3D" id="3.90.230.10">
    <property type="entry name" value="Creatinase/methionine aminopeptidase superfamily"/>
    <property type="match status" value="2"/>
</dbReference>
<dbReference type="GO" id="GO:0006508">
    <property type="term" value="P:proteolysis"/>
    <property type="evidence" value="ECO:0007669"/>
    <property type="project" value="TreeGrafter"/>
</dbReference>
<dbReference type="InterPro" id="IPR052433">
    <property type="entry name" value="X-Pro_dipept-like"/>
</dbReference>
<dbReference type="Gene3D" id="3.40.350.10">
    <property type="entry name" value="Creatinase/prolidase N-terminal domain"/>
    <property type="match status" value="2"/>
</dbReference>
<reference evidence="8" key="1">
    <citation type="submission" date="2022-11" db="UniProtKB">
        <authorList>
            <consortium name="WormBaseParasite"/>
        </authorList>
    </citation>
    <scope>IDENTIFICATION</scope>
</reference>
<dbReference type="Proteomes" id="UP000887563">
    <property type="component" value="Unplaced"/>
</dbReference>
<evidence type="ECO:0000259" key="6">
    <source>
        <dbReference type="SMART" id="SM01011"/>
    </source>
</evidence>
<evidence type="ECO:0000256" key="4">
    <source>
        <dbReference type="ARBA" id="ARBA00022801"/>
    </source>
</evidence>
<evidence type="ECO:0000313" key="7">
    <source>
        <dbReference type="Proteomes" id="UP000887563"/>
    </source>
</evidence>
<keyword evidence="7" id="KW-1185">Reference proteome</keyword>
<feature type="domain" description="Aminopeptidase P N-terminal" evidence="6">
    <location>
        <begin position="432"/>
        <end position="568"/>
    </location>
</feature>
<evidence type="ECO:0000256" key="2">
    <source>
        <dbReference type="ARBA" id="ARBA00008766"/>
    </source>
</evidence>
<sequence length="865" mass="98969">MLVRQAYNFFSRYCSTYSRHSFPVDEYVVRRQQLIEILGKKYENSVDKPAVFALLISRPKTFSAPDVPHSYRQCSHFRYICGIDEPRVRILIGHSEIIFMEPQTKHQVLWDGASQNFDEIRAISGVDRVLPISEFHKYMSSVLKNGAALAVDVDALMDAVVYEPDLRSIHQMLYNGGLTHQPLNDKIDQLRWRKSKHEQDLMRETCRIGSESLNALLREGCEERNESNIVGFLDHQCRRRGADRLAYPPVVAAGNNANTIHYISSNKPIRKTDCVLVDAGCDLHGYVSDITRCFPISGRFSAVQRTLYDVLNDIQSQLLHYVQTVRPLRLNELYKHMVERMADSLSSIVFFRKDLSQKELLKECDRLCPHHVSHYLGMDVHDTPSIARNIECPPGVIITVEPGIYIRPENTAVRNEFRGIGFRIEDDVLLTETVDEYVVRRQQLIEILGKKYENSVDKPAVFALLISRPKTFSAPDVPHSYRQCSHFRYICGIDEPRVRILIGHSEIIFMEPQTKHQVLWDGASQNFDEIRAISGVDRVLPISEFHKYMSSVLKNGAALAVDVDALMDAVVYEPDLRSIHQMLYNGGLTHQPLNDKIDQLRWRKSKHEQDLMRETCRIGSESLNALLREGCEERNESNIVGFLDHQCRRRGADRLAYPPVVAAGNNANTIHYISSNKPIRKTDCVLVDAGCDLHGYVSDITRCFPISGRFSAVQRTLYDVLNDIQSQLLHYVQTVRPLRLNELYKHMVERMADSLSSIVFFRKDLSQKELLKECDRLCPHHVSHYLGMDVHDTPSIARNIECPPGVIITVEPGIYIRPENTAVRNEFRGIGFRIEDDVLLTETGAEILTANCIRDPEDIELVMDS</sequence>
<dbReference type="InterPro" id="IPR036005">
    <property type="entry name" value="Creatinase/aminopeptidase-like"/>
</dbReference>
<dbReference type="InterPro" id="IPR000994">
    <property type="entry name" value="Pept_M24"/>
</dbReference>
<name>A0A914KP84_MELIC</name>
<dbReference type="SUPFAM" id="SSF53092">
    <property type="entry name" value="Creatinase/prolidase N-terminal domain"/>
    <property type="match status" value="2"/>
</dbReference>
<evidence type="ECO:0000313" key="8">
    <source>
        <dbReference type="WBParaSite" id="Minc3s00064g03231"/>
    </source>
</evidence>
<dbReference type="SUPFAM" id="SSF55920">
    <property type="entry name" value="Creatinase/aminopeptidase"/>
    <property type="match status" value="2"/>
</dbReference>
<comment type="similarity">
    <text evidence="2">Belongs to the peptidase M24B family.</text>
</comment>
<keyword evidence="4" id="KW-0378">Hydrolase</keyword>
<dbReference type="InterPro" id="IPR029149">
    <property type="entry name" value="Creatin/AminoP/Spt16_N"/>
</dbReference>
<dbReference type="SMART" id="SM01011">
    <property type="entry name" value="AMP_N"/>
    <property type="match status" value="2"/>
</dbReference>
<keyword evidence="5" id="KW-0464">Manganese</keyword>
<organism evidence="7 8">
    <name type="scientific">Meloidogyne incognita</name>
    <name type="common">Southern root-knot nematode worm</name>
    <name type="synonym">Oxyuris incognita</name>
    <dbReference type="NCBI Taxonomy" id="6306"/>
    <lineage>
        <taxon>Eukaryota</taxon>
        <taxon>Metazoa</taxon>
        <taxon>Ecdysozoa</taxon>
        <taxon>Nematoda</taxon>
        <taxon>Chromadorea</taxon>
        <taxon>Rhabditida</taxon>
        <taxon>Tylenchina</taxon>
        <taxon>Tylenchomorpha</taxon>
        <taxon>Tylenchoidea</taxon>
        <taxon>Meloidogynidae</taxon>
        <taxon>Meloidogyninae</taxon>
        <taxon>Meloidogyne</taxon>
        <taxon>Meloidogyne incognita group</taxon>
    </lineage>
</organism>
<dbReference type="Pfam" id="PF00557">
    <property type="entry name" value="Peptidase_M24"/>
    <property type="match status" value="2"/>
</dbReference>
<evidence type="ECO:0000256" key="3">
    <source>
        <dbReference type="ARBA" id="ARBA00022723"/>
    </source>
</evidence>
<evidence type="ECO:0000256" key="1">
    <source>
        <dbReference type="ARBA" id="ARBA00001936"/>
    </source>
</evidence>
<proteinExistence type="inferred from homology"/>
<dbReference type="GO" id="GO:0030145">
    <property type="term" value="F:manganese ion binding"/>
    <property type="evidence" value="ECO:0007669"/>
    <property type="project" value="InterPro"/>
</dbReference>
<dbReference type="Pfam" id="PF05195">
    <property type="entry name" value="AMP_N"/>
    <property type="match status" value="2"/>
</dbReference>
<keyword evidence="3" id="KW-0479">Metal-binding</keyword>
<dbReference type="PANTHER" id="PTHR43226">
    <property type="entry name" value="XAA-PRO AMINOPEPTIDASE 3"/>
    <property type="match status" value="1"/>
</dbReference>
<feature type="domain" description="Aminopeptidase P N-terminal" evidence="6">
    <location>
        <begin position="22"/>
        <end position="158"/>
    </location>
</feature>
<dbReference type="WBParaSite" id="Minc3s00064g03231">
    <property type="protein sequence ID" value="Minc3s00064g03231"/>
    <property type="gene ID" value="Minc3s00064g03231"/>
</dbReference>
<dbReference type="InterPro" id="IPR007865">
    <property type="entry name" value="Aminopep_P_N"/>
</dbReference>
<comment type="cofactor">
    <cofactor evidence="1">
        <name>Mn(2+)</name>
        <dbReference type="ChEBI" id="CHEBI:29035"/>
    </cofactor>
</comment>
<accession>A0A914KP84</accession>